<feature type="transmembrane region" description="Helical" evidence="1">
    <location>
        <begin position="25"/>
        <end position="47"/>
    </location>
</feature>
<proteinExistence type="predicted"/>
<keyword evidence="1" id="KW-0812">Transmembrane</keyword>
<keyword evidence="1" id="KW-0472">Membrane</keyword>
<protein>
    <submittedName>
        <fullName evidence="2">Uncharacterized protein</fullName>
    </submittedName>
</protein>
<evidence type="ECO:0000313" key="2">
    <source>
        <dbReference type="EMBL" id="KAA5804680.1"/>
    </source>
</evidence>
<organism evidence="2 3">
    <name type="scientific">Alkalicaulis satelles</name>
    <dbReference type="NCBI Taxonomy" id="2609175"/>
    <lineage>
        <taxon>Bacteria</taxon>
        <taxon>Pseudomonadati</taxon>
        <taxon>Pseudomonadota</taxon>
        <taxon>Alphaproteobacteria</taxon>
        <taxon>Maricaulales</taxon>
        <taxon>Maricaulaceae</taxon>
        <taxon>Alkalicaulis</taxon>
    </lineage>
</organism>
<keyword evidence="3" id="KW-1185">Reference proteome</keyword>
<dbReference type="Proteomes" id="UP000325122">
    <property type="component" value="Unassembled WGS sequence"/>
</dbReference>
<sequence>MPNMSEIHAPAPASSAGPAAAFTGWAVRTGLTLMAIPATTLVLFLWLENDNPGVLKALFKAGNWVSNVILNSPLGAGDAARLTLYLSGAPVMFMLLMLASTVLVLGAMALIRAVTGALAR</sequence>
<reference evidence="2 3" key="1">
    <citation type="submission" date="2019-09" db="EMBL/GenBank/DDBJ databases">
        <authorList>
            <person name="Kevbrin V."/>
            <person name="Grouzdev D.S."/>
        </authorList>
    </citation>
    <scope>NUCLEOTIDE SEQUENCE [LARGE SCALE GENOMIC DNA]</scope>
    <source>
        <strain evidence="2 3">G-192</strain>
    </source>
</reference>
<evidence type="ECO:0000313" key="3">
    <source>
        <dbReference type="Proteomes" id="UP000325122"/>
    </source>
</evidence>
<comment type="caution">
    <text evidence="2">The sequence shown here is derived from an EMBL/GenBank/DDBJ whole genome shotgun (WGS) entry which is preliminary data.</text>
</comment>
<dbReference type="EMBL" id="VWOJ01000001">
    <property type="protein sequence ID" value="KAA5804680.1"/>
    <property type="molecule type" value="Genomic_DNA"/>
</dbReference>
<gene>
    <name evidence="2" type="ORF">F1654_01355</name>
</gene>
<accession>A0A5M6ZK11</accession>
<feature type="transmembrane region" description="Helical" evidence="1">
    <location>
        <begin position="91"/>
        <end position="111"/>
    </location>
</feature>
<keyword evidence="1" id="KW-1133">Transmembrane helix</keyword>
<dbReference type="RefSeq" id="WP_150021711.1">
    <property type="nucleotide sequence ID" value="NZ_VWOJ01000001.1"/>
</dbReference>
<dbReference type="AlphaFoldDB" id="A0A5M6ZK11"/>
<evidence type="ECO:0000256" key="1">
    <source>
        <dbReference type="SAM" id="Phobius"/>
    </source>
</evidence>
<name>A0A5M6ZK11_9PROT</name>